<sequence length="658" mass="73926">MKNFSSKYHPYSHHHTQESQNQDTRKQKETAIEEEEEERARCEWDFSLSTIVSSSNDNNSTASISDALGVIEFDETNSIIATGGIARKIRIYSLESLLPHESTSQDVHDTIFLDHARARDYYICTPAKLSSFRWKPRSDGRVLGSGDYDGVVMEYNLERRIPIFERDEHGGRRVWSVDYSHCDPTMGASGSDDGTMQMWDTRSESGECVATVQPSVRRSAVCCVEFNPFGGPIVAIGCADSKVYGYDHRMMADPVFVLDGHRKTVTYIKFLDNATLVSASIDGCLKLWNSDNSNVIRTYHGHVNNRNFVGLSVWRNGGLLGCGSENNKVFVYDKRWSEPVWVHESSPMGKDGCGSGFVSSVCWRQVGEDQCTLVTGGSDGVLQLNDLQRGKRSFNSQRNTKARSFWQYKGRRSWVINREKEVEMVGAGSAVVNTYPLSSYTFGTKEPKMEKDTSVADRLARMKVNYMKEGMRTSVEAILLVQEHNHPHILLLQIGNTFCKLPGGRLKPGENEIEGLKRKLTSKLGANSPALVPDWQIGECVATWWRPNFETIMYPYCPPHITKPKECKKLYLVHLSEREYFAVPKNLKLLAVPLFELYDNVQGLEIIESCESTFPCDGVSKNLLAVSRSSVSAYAPIIEVNEIAFISGVRDFSKLGIA</sequence>
<dbReference type="PROSITE" id="PS50294">
    <property type="entry name" value="WD_REPEATS_REGION"/>
    <property type="match status" value="1"/>
</dbReference>
<accession>A0AAD6LQI3</accession>
<dbReference type="EMBL" id="JAQIZT010000015">
    <property type="protein sequence ID" value="KAJ6971266.1"/>
    <property type="molecule type" value="Genomic_DNA"/>
</dbReference>
<evidence type="ECO:0000256" key="6">
    <source>
        <dbReference type="ARBA" id="ARBA00022664"/>
    </source>
</evidence>
<dbReference type="SUPFAM" id="SSF55811">
    <property type="entry name" value="Nudix"/>
    <property type="match status" value="1"/>
</dbReference>
<comment type="caution">
    <text evidence="14">The sequence shown here is derived from an EMBL/GenBank/DDBJ whole genome shotgun (WGS) entry which is preliminary data.</text>
</comment>
<dbReference type="InterPro" id="IPR036322">
    <property type="entry name" value="WD40_repeat_dom_sf"/>
</dbReference>
<evidence type="ECO:0000256" key="12">
    <source>
        <dbReference type="PROSITE-ProRule" id="PRU00221"/>
    </source>
</evidence>
<evidence type="ECO:0000256" key="9">
    <source>
        <dbReference type="ARBA" id="ARBA00023089"/>
    </source>
</evidence>
<evidence type="ECO:0000256" key="11">
    <source>
        <dbReference type="ARBA" id="ARBA00054854"/>
    </source>
</evidence>
<feature type="region of interest" description="Disordered" evidence="13">
    <location>
        <begin position="1"/>
        <end position="38"/>
    </location>
</feature>
<dbReference type="Gene3D" id="3.90.79.10">
    <property type="entry name" value="Nucleoside Triphosphate Pyrophosphohydrolase"/>
    <property type="match status" value="1"/>
</dbReference>
<dbReference type="FunFam" id="3.90.79.10:FF:000020">
    <property type="entry name" value="Pre-mRNA cleavage factor Im subunit 2"/>
    <property type="match status" value="1"/>
</dbReference>
<dbReference type="InterPro" id="IPR016706">
    <property type="entry name" value="Cleav_polyA_spec_factor_su5"/>
</dbReference>
<keyword evidence="4" id="KW-0963">Cytoplasm</keyword>
<evidence type="ECO:0000256" key="13">
    <source>
        <dbReference type="SAM" id="MobiDB-lite"/>
    </source>
</evidence>
<dbReference type="GO" id="GO:0010224">
    <property type="term" value="P:response to UV-B"/>
    <property type="evidence" value="ECO:0007669"/>
    <property type="project" value="TreeGrafter"/>
</dbReference>
<evidence type="ECO:0000256" key="10">
    <source>
        <dbReference type="ARBA" id="ARBA00023242"/>
    </source>
</evidence>
<dbReference type="InterPro" id="IPR044616">
    <property type="entry name" value="RUP1/2"/>
</dbReference>
<dbReference type="SMART" id="SM00320">
    <property type="entry name" value="WD40"/>
    <property type="match status" value="6"/>
</dbReference>
<evidence type="ECO:0000256" key="2">
    <source>
        <dbReference type="ARBA" id="ARBA00004514"/>
    </source>
</evidence>
<reference evidence="14" key="1">
    <citation type="journal article" date="2023" name="Mol. Ecol. Resour.">
        <title>Chromosome-level genome assembly of a triploid poplar Populus alba 'Berolinensis'.</title>
        <authorList>
            <person name="Chen S."/>
            <person name="Yu Y."/>
            <person name="Wang X."/>
            <person name="Wang S."/>
            <person name="Zhang T."/>
            <person name="Zhou Y."/>
            <person name="He R."/>
            <person name="Meng N."/>
            <person name="Wang Y."/>
            <person name="Liu W."/>
            <person name="Liu Z."/>
            <person name="Liu J."/>
            <person name="Guo Q."/>
            <person name="Huang H."/>
            <person name="Sederoff R.R."/>
            <person name="Wang G."/>
            <person name="Qu G."/>
            <person name="Chen S."/>
        </authorList>
    </citation>
    <scope>NUCLEOTIDE SEQUENCE</scope>
    <source>
        <strain evidence="14">SC-2020</strain>
    </source>
</reference>
<dbReference type="Gene3D" id="2.130.10.10">
    <property type="entry name" value="YVTN repeat-like/Quinoprotein amine dehydrogenase"/>
    <property type="match status" value="1"/>
</dbReference>
<dbReference type="CDD" id="cd18871">
    <property type="entry name" value="NUDIX_Cfim25_Nudt21"/>
    <property type="match status" value="1"/>
</dbReference>
<dbReference type="GO" id="GO:0003729">
    <property type="term" value="F:mRNA binding"/>
    <property type="evidence" value="ECO:0007669"/>
    <property type="project" value="InterPro"/>
</dbReference>
<name>A0AAD6LQI3_9ROSI</name>
<evidence type="ECO:0000256" key="8">
    <source>
        <dbReference type="ARBA" id="ARBA00022884"/>
    </source>
</evidence>
<comment type="function">
    <text evidence="11">Component of the cleavage factor Im (CFIm) complex that plays a key role in pre-mRNA 3'-processing. Involved in association with CPSF6 or CPSF7 in pre-MRNA 3'-end poly(A) site cleavage and poly(A) addition. NUDT21/CPSF5 binds to cleavage and polyadenylation RNA substrates. The homodimer mediates simultaneous sequence-specific recognition of two 5'-UGUA-3' elements within the pre-mRNA. Binds to, but does not hydrolyze mono- and di-adenosine nucleotides. May have a role in mRNA export.</text>
</comment>
<evidence type="ECO:0000256" key="3">
    <source>
        <dbReference type="ARBA" id="ARBA00009710"/>
    </source>
</evidence>
<keyword evidence="8" id="KW-0694">RNA-binding</keyword>
<dbReference type="Proteomes" id="UP001164929">
    <property type="component" value="Chromosome 15"/>
</dbReference>
<organism evidence="14 15">
    <name type="scientific">Populus alba x Populus x berolinensis</name>
    <dbReference type="NCBI Taxonomy" id="444605"/>
    <lineage>
        <taxon>Eukaryota</taxon>
        <taxon>Viridiplantae</taxon>
        <taxon>Streptophyta</taxon>
        <taxon>Embryophyta</taxon>
        <taxon>Tracheophyta</taxon>
        <taxon>Spermatophyta</taxon>
        <taxon>Magnoliopsida</taxon>
        <taxon>eudicotyledons</taxon>
        <taxon>Gunneridae</taxon>
        <taxon>Pentapetalae</taxon>
        <taxon>rosids</taxon>
        <taxon>fabids</taxon>
        <taxon>Malpighiales</taxon>
        <taxon>Salicaceae</taxon>
        <taxon>Saliceae</taxon>
        <taxon>Populus</taxon>
    </lineage>
</organism>
<evidence type="ECO:0000256" key="4">
    <source>
        <dbReference type="ARBA" id="ARBA00022490"/>
    </source>
</evidence>
<feature type="repeat" description="WD" evidence="12">
    <location>
        <begin position="258"/>
        <end position="298"/>
    </location>
</feature>
<keyword evidence="15" id="KW-1185">Reference proteome</keyword>
<dbReference type="Pfam" id="PF13869">
    <property type="entry name" value="NUDIX_2"/>
    <property type="match status" value="1"/>
</dbReference>
<comment type="similarity">
    <text evidence="3">Belongs to the Nudix hydrolase family. CPSF5 subfamily.</text>
</comment>
<dbReference type="GO" id="GO:0031124">
    <property type="term" value="P:mRNA 3'-end processing"/>
    <property type="evidence" value="ECO:0007669"/>
    <property type="project" value="InterPro"/>
</dbReference>
<evidence type="ECO:0000256" key="5">
    <source>
        <dbReference type="ARBA" id="ARBA00022574"/>
    </source>
</evidence>
<dbReference type="PANTHER" id="PTHR45389:SF1">
    <property type="entry name" value="WD REPEAT-CONTAINING PROTEIN RUP1"/>
    <property type="match status" value="1"/>
</dbReference>
<dbReference type="GO" id="GO:0009908">
    <property type="term" value="P:flower development"/>
    <property type="evidence" value="ECO:0007669"/>
    <property type="project" value="UniProtKB-KW"/>
</dbReference>
<protein>
    <submittedName>
        <fullName evidence="14">Uncharacterized protein</fullName>
    </submittedName>
</protein>
<dbReference type="Pfam" id="PF00400">
    <property type="entry name" value="WD40"/>
    <property type="match status" value="2"/>
</dbReference>
<dbReference type="InterPro" id="IPR001680">
    <property type="entry name" value="WD40_rpt"/>
</dbReference>
<keyword evidence="5 12" id="KW-0853">WD repeat</keyword>
<keyword evidence="10" id="KW-0539">Nucleus</keyword>
<keyword evidence="9" id="KW-0287">Flowering</keyword>
<keyword evidence="6" id="KW-0507">mRNA processing</keyword>
<comment type="subcellular location">
    <subcellularLocation>
        <location evidence="2">Cytoplasm</location>
        <location evidence="2">Cytosol</location>
    </subcellularLocation>
    <subcellularLocation>
        <location evidence="1">Nucleus</location>
    </subcellularLocation>
</comment>
<dbReference type="PROSITE" id="PS50082">
    <property type="entry name" value="WD_REPEATS_2"/>
    <property type="match status" value="1"/>
</dbReference>
<dbReference type="FunFam" id="2.130.10.10:FF:000853">
    <property type="entry name" value="WD repeat-containing protein RUP2"/>
    <property type="match status" value="1"/>
</dbReference>
<evidence type="ECO:0000256" key="7">
    <source>
        <dbReference type="ARBA" id="ARBA00022737"/>
    </source>
</evidence>
<dbReference type="AlphaFoldDB" id="A0AAD6LQI3"/>
<proteinExistence type="inferred from homology"/>
<gene>
    <name evidence="14" type="ORF">NC653_035515</name>
</gene>
<dbReference type="SUPFAM" id="SSF50978">
    <property type="entry name" value="WD40 repeat-like"/>
    <property type="match status" value="1"/>
</dbReference>
<dbReference type="GO" id="GO:0005849">
    <property type="term" value="C:mRNA cleavage factor complex"/>
    <property type="evidence" value="ECO:0007669"/>
    <property type="project" value="InterPro"/>
</dbReference>
<dbReference type="GO" id="GO:0043254">
    <property type="term" value="P:regulation of protein-containing complex assembly"/>
    <property type="evidence" value="ECO:0007669"/>
    <property type="project" value="UniProtKB-ARBA"/>
</dbReference>
<dbReference type="InterPro" id="IPR015943">
    <property type="entry name" value="WD40/YVTN_repeat-like_dom_sf"/>
</dbReference>
<evidence type="ECO:0000313" key="15">
    <source>
        <dbReference type="Proteomes" id="UP001164929"/>
    </source>
</evidence>
<keyword evidence="7" id="KW-0677">Repeat</keyword>
<dbReference type="PANTHER" id="PTHR45389">
    <property type="entry name" value="WD REPEAT-CONTAINING PROTEIN RUP1"/>
    <property type="match status" value="1"/>
</dbReference>
<dbReference type="InterPro" id="IPR015797">
    <property type="entry name" value="NUDIX_hydrolase-like_dom_sf"/>
</dbReference>
<dbReference type="GO" id="GO:0005829">
    <property type="term" value="C:cytosol"/>
    <property type="evidence" value="ECO:0007669"/>
    <property type="project" value="UniProtKB-SubCell"/>
</dbReference>
<evidence type="ECO:0000256" key="1">
    <source>
        <dbReference type="ARBA" id="ARBA00004123"/>
    </source>
</evidence>
<evidence type="ECO:0000313" key="14">
    <source>
        <dbReference type="EMBL" id="KAJ6971266.1"/>
    </source>
</evidence>